<evidence type="ECO:0000313" key="5">
    <source>
        <dbReference type="EMBL" id="MFD1043810.1"/>
    </source>
</evidence>
<dbReference type="EMBL" id="JBHTKN010000015">
    <property type="protein sequence ID" value="MFD1043810.1"/>
    <property type="molecule type" value="Genomic_DNA"/>
</dbReference>
<evidence type="ECO:0000259" key="4">
    <source>
        <dbReference type="PROSITE" id="PS50887"/>
    </source>
</evidence>
<dbReference type="PROSITE" id="PS51318">
    <property type="entry name" value="TAT"/>
    <property type="match status" value="1"/>
</dbReference>
<keyword evidence="6" id="KW-1185">Reference proteome</keyword>
<dbReference type="CDD" id="cd06225">
    <property type="entry name" value="HAMP"/>
    <property type="match status" value="1"/>
</dbReference>
<dbReference type="Pfam" id="PF00990">
    <property type="entry name" value="GGDEF"/>
    <property type="match status" value="1"/>
</dbReference>
<keyword evidence="1" id="KW-1133">Transmembrane helix</keyword>
<dbReference type="Pfam" id="PF00672">
    <property type="entry name" value="HAMP"/>
    <property type="match status" value="1"/>
</dbReference>
<name>A0ABW3M427_9GAMM</name>
<dbReference type="SUPFAM" id="SSF141868">
    <property type="entry name" value="EAL domain-like"/>
    <property type="match status" value="1"/>
</dbReference>
<evidence type="ECO:0000313" key="6">
    <source>
        <dbReference type="Proteomes" id="UP001597033"/>
    </source>
</evidence>
<dbReference type="Pfam" id="PF00563">
    <property type="entry name" value="EAL"/>
    <property type="match status" value="1"/>
</dbReference>
<dbReference type="CDD" id="cd01949">
    <property type="entry name" value="GGDEF"/>
    <property type="match status" value="1"/>
</dbReference>
<dbReference type="InterPro" id="IPR003660">
    <property type="entry name" value="HAMP_dom"/>
</dbReference>
<dbReference type="InterPro" id="IPR029787">
    <property type="entry name" value="Nucleotide_cyclase"/>
</dbReference>
<dbReference type="PROSITE" id="PS50883">
    <property type="entry name" value="EAL"/>
    <property type="match status" value="1"/>
</dbReference>
<keyword evidence="1" id="KW-0812">Transmembrane</keyword>
<dbReference type="Proteomes" id="UP001597033">
    <property type="component" value="Unassembled WGS sequence"/>
</dbReference>
<gene>
    <name evidence="5" type="ORF">ACFQ2N_15775</name>
</gene>
<evidence type="ECO:0000259" key="2">
    <source>
        <dbReference type="PROSITE" id="PS50883"/>
    </source>
</evidence>
<reference evidence="6" key="1">
    <citation type="journal article" date="2019" name="Int. J. Syst. Evol. Microbiol.">
        <title>The Global Catalogue of Microorganisms (GCM) 10K type strain sequencing project: providing services to taxonomists for standard genome sequencing and annotation.</title>
        <authorList>
            <consortium name="The Broad Institute Genomics Platform"/>
            <consortium name="The Broad Institute Genome Sequencing Center for Infectious Disease"/>
            <person name="Wu L."/>
            <person name="Ma J."/>
        </authorList>
    </citation>
    <scope>NUCLEOTIDE SEQUENCE [LARGE SCALE GENOMIC DNA]</scope>
    <source>
        <strain evidence="6">CCUG 55854</strain>
    </source>
</reference>
<dbReference type="SMART" id="SM00052">
    <property type="entry name" value="EAL"/>
    <property type="match status" value="1"/>
</dbReference>
<dbReference type="SUPFAM" id="SSF55073">
    <property type="entry name" value="Nucleotide cyclase"/>
    <property type="match status" value="1"/>
</dbReference>
<keyword evidence="1" id="KW-0472">Membrane</keyword>
<evidence type="ECO:0000256" key="1">
    <source>
        <dbReference type="SAM" id="Phobius"/>
    </source>
</evidence>
<dbReference type="PANTHER" id="PTHR44757:SF2">
    <property type="entry name" value="BIOFILM ARCHITECTURE MAINTENANCE PROTEIN MBAA"/>
    <property type="match status" value="1"/>
</dbReference>
<organism evidence="5 6">
    <name type="scientific">Pseudoxanthomonas kaohsiungensis</name>
    <dbReference type="NCBI Taxonomy" id="283923"/>
    <lineage>
        <taxon>Bacteria</taxon>
        <taxon>Pseudomonadati</taxon>
        <taxon>Pseudomonadota</taxon>
        <taxon>Gammaproteobacteria</taxon>
        <taxon>Lysobacterales</taxon>
        <taxon>Lysobacteraceae</taxon>
        <taxon>Pseudoxanthomonas</taxon>
    </lineage>
</organism>
<dbReference type="PROSITE" id="PS50887">
    <property type="entry name" value="GGDEF"/>
    <property type="match status" value="1"/>
</dbReference>
<dbReference type="PROSITE" id="PS50885">
    <property type="entry name" value="HAMP"/>
    <property type="match status" value="1"/>
</dbReference>
<dbReference type="RefSeq" id="WP_162378223.1">
    <property type="nucleotide sequence ID" value="NZ_JBHTKN010000015.1"/>
</dbReference>
<evidence type="ECO:0000259" key="3">
    <source>
        <dbReference type="PROSITE" id="PS50885"/>
    </source>
</evidence>
<feature type="domain" description="HAMP" evidence="3">
    <location>
        <begin position="266"/>
        <end position="317"/>
    </location>
</feature>
<proteinExistence type="predicted"/>
<dbReference type="InterPro" id="IPR001633">
    <property type="entry name" value="EAL_dom"/>
</dbReference>
<protein>
    <submittedName>
        <fullName evidence="5">Bifunctional diguanylate cyclase/phosphodiesterase</fullName>
    </submittedName>
</protein>
<dbReference type="InterPro" id="IPR035919">
    <property type="entry name" value="EAL_sf"/>
</dbReference>
<dbReference type="PANTHER" id="PTHR44757">
    <property type="entry name" value="DIGUANYLATE CYCLASE DGCP"/>
    <property type="match status" value="1"/>
</dbReference>
<dbReference type="Gene3D" id="3.20.20.450">
    <property type="entry name" value="EAL domain"/>
    <property type="match status" value="1"/>
</dbReference>
<dbReference type="Gene3D" id="3.30.70.270">
    <property type="match status" value="1"/>
</dbReference>
<dbReference type="NCBIfam" id="TIGR00254">
    <property type="entry name" value="GGDEF"/>
    <property type="match status" value="1"/>
</dbReference>
<comment type="caution">
    <text evidence="5">The sequence shown here is derived from an EMBL/GenBank/DDBJ whole genome shotgun (WGS) entry which is preliminary data.</text>
</comment>
<dbReference type="InterPro" id="IPR043128">
    <property type="entry name" value="Rev_trsase/Diguanyl_cyclase"/>
</dbReference>
<dbReference type="SMART" id="SM00267">
    <property type="entry name" value="GGDEF"/>
    <property type="match status" value="1"/>
</dbReference>
<feature type="domain" description="GGDEF" evidence="4">
    <location>
        <begin position="507"/>
        <end position="640"/>
    </location>
</feature>
<feature type="transmembrane region" description="Helical" evidence="1">
    <location>
        <begin position="20"/>
        <end position="40"/>
    </location>
</feature>
<dbReference type="InterPro" id="IPR006311">
    <property type="entry name" value="TAT_signal"/>
</dbReference>
<feature type="domain" description="EAL" evidence="2">
    <location>
        <begin position="649"/>
        <end position="903"/>
    </location>
</feature>
<dbReference type="InterPro" id="IPR052155">
    <property type="entry name" value="Biofilm_reg_signaling"/>
</dbReference>
<feature type="transmembrane region" description="Helical" evidence="1">
    <location>
        <begin position="239"/>
        <end position="260"/>
    </location>
</feature>
<dbReference type="CDD" id="cd01948">
    <property type="entry name" value="EAL"/>
    <property type="match status" value="1"/>
</dbReference>
<sequence>MQLPPWIEGTFLRSRLGRRIFLTFCVAVVVPAAAVSWLAWRTASADALETSQAALRTEIKHYALNLFERLESAHALLRQVGANDRSTEADAALLAPFFSSVETLPLPLDGAAGGAGLGGWLARHAGDQALSTALVVLPARQDGEEAQVVILVPNRSERGDGLLAGVVRPGFLWGESDDQAFNGRLCVLAGDRVLRCHGDLPEAAQTRTAIRDEWELFLEPAFGAGSWRVTAVAERAPVLASYLGFLAPLALGLLLLVLMLSSMEIRRILVPLERLVGRIRAVGQGATTQADTRMDDEFETLARTFDDMEGRIRRQMDTLRILSEIDRLILERVPAAAVVDVVIARIHEISRVDGIGVSLAGVDPQQPKRHFLRMRGQRQVEAGSALPDTLHEAAYALEPGQWTPMREVGEGFAARGVQEVLVLAVGHREQSRAWIALACGDGGTPGEEVLLEVRDLAERVAVALAVEEHENLLLFQARHDPLTGLANRLAALEALDLAIEGAKASGETFATVFIDLDRFKSINDGLGHAQGDTVLVRAGELIRQGIGPDSFLARFGGDEFFVILRNVQSPADAARITSGLAASFATPLVSNGTELVVGFSAGVALYPEHGSQAHELIHNSDVAMYRAKKAGGGRMAFFDEEMNAAALNRVQLENDLRAAIRAGLLEVHYQPRVDSRSGRIVGTEALARWTHPVRGRIAPDTFIGVAEECGLIEELGELVLRKACHQLAAWKSGGIDPGLLAINVSSYQLRSGHLADTVGRAVAASGIQWRDLEIEVTESLLVSGSGAALQQLQALREAGATVAIDDFGTGYSSLAYLTRLPVDTLKIDRAFMADLAEDGASLAVVRSIIALARALDKNIVAEGVESAAHVQLLRGLGCHIVQGYVYYPPLDPGACAEVLQRLATQDGRVASTR</sequence>
<dbReference type="Gene3D" id="6.10.340.10">
    <property type="match status" value="1"/>
</dbReference>
<accession>A0ABW3M427</accession>
<dbReference type="InterPro" id="IPR000160">
    <property type="entry name" value="GGDEF_dom"/>
</dbReference>